<reference evidence="1" key="1">
    <citation type="journal article" date="2015" name="Nature">
        <title>Complex archaea that bridge the gap between prokaryotes and eukaryotes.</title>
        <authorList>
            <person name="Spang A."/>
            <person name="Saw J.H."/>
            <person name="Jorgensen S.L."/>
            <person name="Zaremba-Niedzwiedzka K."/>
            <person name="Martijn J."/>
            <person name="Lind A.E."/>
            <person name="van Eijk R."/>
            <person name="Schleper C."/>
            <person name="Guy L."/>
            <person name="Ettema T.J."/>
        </authorList>
    </citation>
    <scope>NUCLEOTIDE SEQUENCE</scope>
</reference>
<dbReference type="AlphaFoldDB" id="A0A0F8YSA2"/>
<protein>
    <submittedName>
        <fullName evidence="1">Uncharacterized protein</fullName>
    </submittedName>
</protein>
<sequence>MKTTRRGLFGMLAGLFAGFGAAKAAPVVESMPYMAQIDYDPAGIAVDFTRCAVFSHKDGSWVSVEKPR</sequence>
<name>A0A0F8YSA2_9ZZZZ</name>
<proteinExistence type="predicted"/>
<evidence type="ECO:0000313" key="1">
    <source>
        <dbReference type="EMBL" id="KKK56989.1"/>
    </source>
</evidence>
<comment type="caution">
    <text evidence="1">The sequence shown here is derived from an EMBL/GenBank/DDBJ whole genome shotgun (WGS) entry which is preliminary data.</text>
</comment>
<dbReference type="EMBL" id="LAZR01064715">
    <property type="protein sequence ID" value="KKK56989.1"/>
    <property type="molecule type" value="Genomic_DNA"/>
</dbReference>
<accession>A0A0F8YSA2</accession>
<organism evidence="1">
    <name type="scientific">marine sediment metagenome</name>
    <dbReference type="NCBI Taxonomy" id="412755"/>
    <lineage>
        <taxon>unclassified sequences</taxon>
        <taxon>metagenomes</taxon>
        <taxon>ecological metagenomes</taxon>
    </lineage>
</organism>
<gene>
    <name evidence="1" type="ORF">LCGC14_3058980</name>
</gene>